<proteinExistence type="inferred from homology"/>
<dbReference type="PANTHER" id="PTHR21700:SF30">
    <property type="entry name" value="TRANSTHYRETIN-LIKE FAMILY PROTEIN"/>
    <property type="match status" value="1"/>
</dbReference>
<name>A0A2A6CDD3_PRIPA</name>
<dbReference type="InterPro" id="IPR038479">
    <property type="entry name" value="Transthyretin-like_sf"/>
</dbReference>
<comment type="similarity">
    <text evidence="2">Belongs to the nematode transthyretin-like family.</text>
</comment>
<dbReference type="InterPro" id="IPR001534">
    <property type="entry name" value="Transthyretin-like"/>
</dbReference>
<dbReference type="GO" id="GO:0005576">
    <property type="term" value="C:extracellular region"/>
    <property type="evidence" value="ECO:0007669"/>
    <property type="project" value="UniProtKB-SubCell"/>
</dbReference>
<accession>A0A8R1UZU4</accession>
<accession>A0A2A6CDD3</accession>
<dbReference type="OrthoDB" id="5826894at2759"/>
<dbReference type="Proteomes" id="UP000005239">
    <property type="component" value="Unassembled WGS sequence"/>
</dbReference>
<reference evidence="5" key="2">
    <citation type="submission" date="2022-06" db="UniProtKB">
        <authorList>
            <consortium name="EnsemblMetazoa"/>
        </authorList>
    </citation>
    <scope>IDENTIFICATION</scope>
    <source>
        <strain evidence="5">PS312</strain>
    </source>
</reference>
<evidence type="ECO:0000256" key="1">
    <source>
        <dbReference type="ARBA" id="ARBA00004613"/>
    </source>
</evidence>
<evidence type="ECO:0000256" key="2">
    <source>
        <dbReference type="ARBA" id="ARBA00010112"/>
    </source>
</evidence>
<dbReference type="Pfam" id="PF01060">
    <property type="entry name" value="TTR-52"/>
    <property type="match status" value="1"/>
</dbReference>
<protein>
    <submittedName>
        <fullName evidence="5">Uncharacterized protein</fullName>
    </submittedName>
</protein>
<keyword evidence="6" id="KW-1185">Reference proteome</keyword>
<evidence type="ECO:0000256" key="3">
    <source>
        <dbReference type="ARBA" id="ARBA00022525"/>
    </source>
</evidence>
<sequence>MKSAIFVVLSIISAEAAKVHNITVSGTVTCAKHRQSNVLVELWERDIGGPIDPHDLLAKIHSDPLGEFRLAGEGKEVGLPPHFCSLVNLGTIEPFIRITHNCSTKEGCTRRTEFDIPQQHVNGQPYDMGFIILGDVQAKDETTCPP</sequence>
<evidence type="ECO:0000313" key="6">
    <source>
        <dbReference type="Proteomes" id="UP000005239"/>
    </source>
</evidence>
<evidence type="ECO:0000256" key="4">
    <source>
        <dbReference type="ARBA" id="ARBA00022729"/>
    </source>
</evidence>
<evidence type="ECO:0000313" key="5">
    <source>
        <dbReference type="EnsemblMetazoa" id="PPA43154.1"/>
    </source>
</evidence>
<reference evidence="6" key="1">
    <citation type="journal article" date="2008" name="Nat. Genet.">
        <title>The Pristionchus pacificus genome provides a unique perspective on nematode lifestyle and parasitism.</title>
        <authorList>
            <person name="Dieterich C."/>
            <person name="Clifton S.W."/>
            <person name="Schuster L.N."/>
            <person name="Chinwalla A."/>
            <person name="Delehaunty K."/>
            <person name="Dinkelacker I."/>
            <person name="Fulton L."/>
            <person name="Fulton R."/>
            <person name="Godfrey J."/>
            <person name="Minx P."/>
            <person name="Mitreva M."/>
            <person name="Roeseler W."/>
            <person name="Tian H."/>
            <person name="Witte H."/>
            <person name="Yang S.P."/>
            <person name="Wilson R.K."/>
            <person name="Sommer R.J."/>
        </authorList>
    </citation>
    <scope>NUCLEOTIDE SEQUENCE [LARGE SCALE GENOMIC DNA]</scope>
    <source>
        <strain evidence="6">PS312</strain>
    </source>
</reference>
<keyword evidence="3" id="KW-0964">Secreted</keyword>
<keyword evidence="4" id="KW-0732">Signal</keyword>
<gene>
    <name evidence="5" type="primary">WBGene00281523</name>
</gene>
<dbReference type="PANTHER" id="PTHR21700">
    <property type="entry name" value="TRANSTHYRETIN-LIKE FAMILY PROTEIN-RELATED"/>
    <property type="match status" value="1"/>
</dbReference>
<dbReference type="GO" id="GO:0009986">
    <property type="term" value="C:cell surface"/>
    <property type="evidence" value="ECO:0007669"/>
    <property type="project" value="InterPro"/>
</dbReference>
<dbReference type="AlphaFoldDB" id="A0A2A6CDD3"/>
<dbReference type="EnsemblMetazoa" id="PPA43154.1">
    <property type="protein sequence ID" value="PPA43154.1"/>
    <property type="gene ID" value="WBGene00281523"/>
</dbReference>
<dbReference type="Gene3D" id="2.60.40.3330">
    <property type="match status" value="1"/>
</dbReference>
<comment type="subcellular location">
    <subcellularLocation>
        <location evidence="1">Secreted</location>
    </subcellularLocation>
</comment>
<organism evidence="5 6">
    <name type="scientific">Pristionchus pacificus</name>
    <name type="common">Parasitic nematode worm</name>
    <dbReference type="NCBI Taxonomy" id="54126"/>
    <lineage>
        <taxon>Eukaryota</taxon>
        <taxon>Metazoa</taxon>
        <taxon>Ecdysozoa</taxon>
        <taxon>Nematoda</taxon>
        <taxon>Chromadorea</taxon>
        <taxon>Rhabditida</taxon>
        <taxon>Rhabditina</taxon>
        <taxon>Diplogasteromorpha</taxon>
        <taxon>Diplogasteroidea</taxon>
        <taxon>Neodiplogasteridae</taxon>
        <taxon>Pristionchus</taxon>
    </lineage>
</organism>